<protein>
    <submittedName>
        <fullName evidence="1">Uncharacterized protein</fullName>
    </submittedName>
</protein>
<organism evidence="1 2">
    <name type="scientific">Diphasiastrum complanatum</name>
    <name type="common">Issler's clubmoss</name>
    <name type="synonym">Lycopodium complanatum</name>
    <dbReference type="NCBI Taxonomy" id="34168"/>
    <lineage>
        <taxon>Eukaryota</taxon>
        <taxon>Viridiplantae</taxon>
        <taxon>Streptophyta</taxon>
        <taxon>Embryophyta</taxon>
        <taxon>Tracheophyta</taxon>
        <taxon>Lycopodiopsida</taxon>
        <taxon>Lycopodiales</taxon>
        <taxon>Lycopodiaceae</taxon>
        <taxon>Lycopodioideae</taxon>
        <taxon>Diphasiastrum</taxon>
    </lineage>
</organism>
<reference evidence="2" key="1">
    <citation type="journal article" date="2024" name="Proc. Natl. Acad. Sci. U.S.A.">
        <title>Extraordinary preservation of gene collinearity over three hundred million years revealed in homosporous lycophytes.</title>
        <authorList>
            <person name="Li C."/>
            <person name="Wickell D."/>
            <person name="Kuo L.Y."/>
            <person name="Chen X."/>
            <person name="Nie B."/>
            <person name="Liao X."/>
            <person name="Peng D."/>
            <person name="Ji J."/>
            <person name="Jenkins J."/>
            <person name="Williams M."/>
            <person name="Shu S."/>
            <person name="Plott C."/>
            <person name="Barry K."/>
            <person name="Rajasekar S."/>
            <person name="Grimwood J."/>
            <person name="Han X."/>
            <person name="Sun S."/>
            <person name="Hou Z."/>
            <person name="He W."/>
            <person name="Dai G."/>
            <person name="Sun C."/>
            <person name="Schmutz J."/>
            <person name="Leebens-Mack J.H."/>
            <person name="Li F.W."/>
            <person name="Wang L."/>
        </authorList>
    </citation>
    <scope>NUCLEOTIDE SEQUENCE [LARGE SCALE GENOMIC DNA]</scope>
    <source>
        <strain evidence="2">cv. PW_Plant_1</strain>
    </source>
</reference>
<evidence type="ECO:0000313" key="1">
    <source>
        <dbReference type="EMBL" id="KAJ7548115.1"/>
    </source>
</evidence>
<accession>A0ACC2D1E3</accession>
<keyword evidence="2" id="KW-1185">Reference proteome</keyword>
<proteinExistence type="predicted"/>
<gene>
    <name evidence="1" type="ORF">O6H91_08G118300</name>
</gene>
<name>A0ACC2D1E3_DIPCM</name>
<evidence type="ECO:0000313" key="2">
    <source>
        <dbReference type="Proteomes" id="UP001162992"/>
    </source>
</evidence>
<dbReference type="Proteomes" id="UP001162992">
    <property type="component" value="Chromosome 8"/>
</dbReference>
<sequence>MLEDRSDQIQLERTVCSVQYIPERTGSNVDSKVYIYMQISCDSMRVCLSYAHLGLIIIISSYCWFPYINCACFKRQHCCSSLQNVNSAMELTAELLGDHFTY</sequence>
<dbReference type="EMBL" id="CM055099">
    <property type="protein sequence ID" value="KAJ7548115.1"/>
    <property type="molecule type" value="Genomic_DNA"/>
</dbReference>
<comment type="caution">
    <text evidence="1">The sequence shown here is derived from an EMBL/GenBank/DDBJ whole genome shotgun (WGS) entry which is preliminary data.</text>
</comment>